<dbReference type="SUPFAM" id="SSF56281">
    <property type="entry name" value="Metallo-hydrolase/oxidoreductase"/>
    <property type="match status" value="1"/>
</dbReference>
<evidence type="ECO:0000256" key="4">
    <source>
        <dbReference type="ARBA" id="ARBA00022833"/>
    </source>
</evidence>
<protein>
    <submittedName>
        <fullName evidence="6">MBL fold metallo-hydrolase</fullName>
    </submittedName>
</protein>
<comment type="caution">
    <text evidence="6">The sequence shown here is derived from an EMBL/GenBank/DDBJ whole genome shotgun (WGS) entry which is preliminary data.</text>
</comment>
<keyword evidence="3" id="KW-0378">Hydrolase</keyword>
<sequence length="286" mass="32021">MKQMIKSNPIPAILQWQIGKKLVTVINDSFFPASDDFFTNLPEGGVGTLLHDAFRPQPPVLTTNVFLIQSEDHPPILIDTGMGDKFAPSVNGRLLDALAFIGIQPDNIGIILLTHLHGDHFYGLVNAQGNKNFPNASVWISDTELAYWLDNENLNEQDRQNTADIRAALKSYEKLNAKDNEIVKGITPVPLPGHTPGQTGFLLHSEGEELLFCADVLNLPAIQTELPQVGFSTDVDYKLAVQTRIHILQDAANKRLLLAGPHFEFPCLYYVEKYQDRFRLIPKQWL</sequence>
<name>A0AAE3QU57_9BACT</name>
<dbReference type="InterPro" id="IPR036866">
    <property type="entry name" value="RibonucZ/Hydroxyglut_hydro"/>
</dbReference>
<dbReference type="Gene3D" id="3.60.15.10">
    <property type="entry name" value="Ribonuclease Z/Hydroxyacylglutathione hydrolase-like"/>
    <property type="match status" value="1"/>
</dbReference>
<reference evidence="6" key="1">
    <citation type="submission" date="2023-05" db="EMBL/GenBank/DDBJ databases">
        <authorList>
            <person name="Zhang X."/>
        </authorList>
    </citation>
    <scope>NUCLEOTIDE SEQUENCE</scope>
    <source>
        <strain evidence="6">YF14B1</strain>
    </source>
</reference>
<dbReference type="GO" id="GO:0016787">
    <property type="term" value="F:hydrolase activity"/>
    <property type="evidence" value="ECO:0007669"/>
    <property type="project" value="UniProtKB-KW"/>
</dbReference>
<dbReference type="PANTHER" id="PTHR42978:SF6">
    <property type="entry name" value="QUORUM-QUENCHING LACTONASE YTNP-RELATED"/>
    <property type="match status" value="1"/>
</dbReference>
<keyword evidence="4" id="KW-0862">Zinc</keyword>
<evidence type="ECO:0000259" key="5">
    <source>
        <dbReference type="SMART" id="SM00849"/>
    </source>
</evidence>
<dbReference type="Proteomes" id="UP001241110">
    <property type="component" value="Unassembled WGS sequence"/>
</dbReference>
<dbReference type="GO" id="GO:0046872">
    <property type="term" value="F:metal ion binding"/>
    <property type="evidence" value="ECO:0007669"/>
    <property type="project" value="UniProtKB-KW"/>
</dbReference>
<evidence type="ECO:0000313" key="6">
    <source>
        <dbReference type="EMBL" id="MDJ1485016.1"/>
    </source>
</evidence>
<feature type="domain" description="Metallo-beta-lactamase" evidence="5">
    <location>
        <begin position="62"/>
        <end position="262"/>
    </location>
</feature>
<evidence type="ECO:0000313" key="7">
    <source>
        <dbReference type="Proteomes" id="UP001241110"/>
    </source>
</evidence>
<dbReference type="RefSeq" id="WP_313986988.1">
    <property type="nucleotide sequence ID" value="NZ_JASJOS010000017.1"/>
</dbReference>
<organism evidence="6 7">
    <name type="scientific">Xanthocytophaga flava</name>
    <dbReference type="NCBI Taxonomy" id="3048013"/>
    <lineage>
        <taxon>Bacteria</taxon>
        <taxon>Pseudomonadati</taxon>
        <taxon>Bacteroidota</taxon>
        <taxon>Cytophagia</taxon>
        <taxon>Cytophagales</taxon>
        <taxon>Rhodocytophagaceae</taxon>
        <taxon>Xanthocytophaga</taxon>
    </lineage>
</organism>
<dbReference type="PANTHER" id="PTHR42978">
    <property type="entry name" value="QUORUM-QUENCHING LACTONASE YTNP-RELATED-RELATED"/>
    <property type="match status" value="1"/>
</dbReference>
<keyword evidence="2" id="KW-0479">Metal-binding</keyword>
<evidence type="ECO:0000256" key="3">
    <source>
        <dbReference type="ARBA" id="ARBA00022801"/>
    </source>
</evidence>
<dbReference type="AlphaFoldDB" id="A0AAE3QU57"/>
<evidence type="ECO:0000256" key="1">
    <source>
        <dbReference type="ARBA" id="ARBA00007749"/>
    </source>
</evidence>
<dbReference type="Pfam" id="PF00753">
    <property type="entry name" value="Lactamase_B"/>
    <property type="match status" value="1"/>
</dbReference>
<dbReference type="InterPro" id="IPR001279">
    <property type="entry name" value="Metallo-B-lactamas"/>
</dbReference>
<dbReference type="EMBL" id="JASJOS010000017">
    <property type="protein sequence ID" value="MDJ1485016.1"/>
    <property type="molecule type" value="Genomic_DNA"/>
</dbReference>
<dbReference type="SMART" id="SM00849">
    <property type="entry name" value="Lactamase_B"/>
    <property type="match status" value="1"/>
</dbReference>
<dbReference type="CDD" id="cd07720">
    <property type="entry name" value="OPHC2-like_MBL-fold"/>
    <property type="match status" value="1"/>
</dbReference>
<accession>A0AAE3QU57</accession>
<gene>
    <name evidence="6" type="ORF">QNI16_31240</name>
</gene>
<dbReference type="InterPro" id="IPR051013">
    <property type="entry name" value="MBL_superfamily_lactonases"/>
</dbReference>
<evidence type="ECO:0000256" key="2">
    <source>
        <dbReference type="ARBA" id="ARBA00022723"/>
    </source>
</evidence>
<proteinExistence type="inferred from homology"/>
<comment type="similarity">
    <text evidence="1">Belongs to the metallo-beta-lactamase superfamily.</text>
</comment>